<sequence>MAARSLQVDGRRHRRVHILFPGIATTNKNTYQLPVSMVIFRGRYRKSLSHPAPLESNVPLRYEFALRAGSVTLTFQRPATNLGVAVTAA</sequence>
<evidence type="ECO:0000313" key="1">
    <source>
        <dbReference type="EMBL" id="MBM0106595.1"/>
    </source>
</evidence>
<gene>
    <name evidence="1" type="ORF">JM946_17840</name>
</gene>
<dbReference type="Gene3D" id="2.60.120.260">
    <property type="entry name" value="Galactose-binding domain-like"/>
    <property type="match status" value="1"/>
</dbReference>
<evidence type="ECO:0000313" key="2">
    <source>
        <dbReference type="Proteomes" id="UP000661077"/>
    </source>
</evidence>
<dbReference type="Proteomes" id="UP000661077">
    <property type="component" value="Unassembled WGS sequence"/>
</dbReference>
<organism evidence="1 2">
    <name type="scientific">Steroidobacter gossypii</name>
    <dbReference type="NCBI Taxonomy" id="2805490"/>
    <lineage>
        <taxon>Bacteria</taxon>
        <taxon>Pseudomonadati</taxon>
        <taxon>Pseudomonadota</taxon>
        <taxon>Gammaproteobacteria</taxon>
        <taxon>Steroidobacterales</taxon>
        <taxon>Steroidobacteraceae</taxon>
        <taxon>Steroidobacter</taxon>
    </lineage>
</organism>
<proteinExistence type="predicted"/>
<dbReference type="RefSeq" id="WP_203168715.1">
    <property type="nucleotide sequence ID" value="NZ_JAEVLS010000004.1"/>
</dbReference>
<name>A0ABS1X044_9GAMM</name>
<accession>A0ABS1X044</accession>
<keyword evidence="2" id="KW-1185">Reference proteome</keyword>
<protein>
    <submittedName>
        <fullName evidence="1">Uncharacterized protein</fullName>
    </submittedName>
</protein>
<reference evidence="1 2" key="1">
    <citation type="journal article" date="2021" name="Int. J. Syst. Evol. Microbiol.">
        <title>Steroidobacter gossypii sp. nov., isolated from soil of cotton cropping field.</title>
        <authorList>
            <person name="Huang R."/>
            <person name="Yang S."/>
            <person name="Zhen C."/>
            <person name="Liu W."/>
        </authorList>
    </citation>
    <scope>NUCLEOTIDE SEQUENCE [LARGE SCALE GENOMIC DNA]</scope>
    <source>
        <strain evidence="1 2">S1-65</strain>
    </source>
</reference>
<comment type="caution">
    <text evidence="1">The sequence shown here is derived from an EMBL/GenBank/DDBJ whole genome shotgun (WGS) entry which is preliminary data.</text>
</comment>
<dbReference type="EMBL" id="JAEVLS010000004">
    <property type="protein sequence ID" value="MBM0106595.1"/>
    <property type="molecule type" value="Genomic_DNA"/>
</dbReference>